<evidence type="ECO:0000256" key="1">
    <source>
        <dbReference type="SAM" id="MobiDB-lite"/>
    </source>
</evidence>
<sequence>MPAHSPADRCKESQPKPALWCSVNSFRETPETIHTMYTNNICTVGTTTMQWLQPPAYTRVAITVLVLSTALGAISANARLETYTVLRAHDPPAGAQSRSPAALALTPTGG</sequence>
<evidence type="ECO:0000313" key="3">
    <source>
        <dbReference type="Proteomes" id="UP000076842"/>
    </source>
</evidence>
<dbReference type="InParanoid" id="A0A165HD07"/>
<proteinExistence type="predicted"/>
<name>A0A165HD07_9BASI</name>
<reference evidence="2 3" key="1">
    <citation type="journal article" date="2016" name="Mol. Biol. Evol.">
        <title>Comparative Genomics of Early-Diverging Mushroom-Forming Fungi Provides Insights into the Origins of Lignocellulose Decay Capabilities.</title>
        <authorList>
            <person name="Nagy L.G."/>
            <person name="Riley R."/>
            <person name="Tritt A."/>
            <person name="Adam C."/>
            <person name="Daum C."/>
            <person name="Floudas D."/>
            <person name="Sun H."/>
            <person name="Yadav J.S."/>
            <person name="Pangilinan J."/>
            <person name="Larsson K.H."/>
            <person name="Matsuura K."/>
            <person name="Barry K."/>
            <person name="Labutti K."/>
            <person name="Kuo R."/>
            <person name="Ohm R.A."/>
            <person name="Bhattacharya S.S."/>
            <person name="Shirouzu T."/>
            <person name="Yoshinaga Y."/>
            <person name="Martin F.M."/>
            <person name="Grigoriev I.V."/>
            <person name="Hibbett D.S."/>
        </authorList>
    </citation>
    <scope>NUCLEOTIDE SEQUENCE [LARGE SCALE GENOMIC DNA]</scope>
    <source>
        <strain evidence="2 3">HHB12733</strain>
    </source>
</reference>
<dbReference type="Proteomes" id="UP000076842">
    <property type="component" value="Unassembled WGS sequence"/>
</dbReference>
<feature type="region of interest" description="Disordered" evidence="1">
    <location>
        <begin position="90"/>
        <end position="110"/>
    </location>
</feature>
<accession>A0A165HD07</accession>
<gene>
    <name evidence="2" type="ORF">CALCODRAFT_208458</name>
</gene>
<evidence type="ECO:0000313" key="2">
    <source>
        <dbReference type="EMBL" id="KZT59139.1"/>
    </source>
</evidence>
<dbReference type="EMBL" id="KV423943">
    <property type="protein sequence ID" value="KZT59139.1"/>
    <property type="molecule type" value="Genomic_DNA"/>
</dbReference>
<protein>
    <submittedName>
        <fullName evidence="2">Uncharacterized protein</fullName>
    </submittedName>
</protein>
<organism evidence="2 3">
    <name type="scientific">Calocera cornea HHB12733</name>
    <dbReference type="NCBI Taxonomy" id="1353952"/>
    <lineage>
        <taxon>Eukaryota</taxon>
        <taxon>Fungi</taxon>
        <taxon>Dikarya</taxon>
        <taxon>Basidiomycota</taxon>
        <taxon>Agaricomycotina</taxon>
        <taxon>Dacrymycetes</taxon>
        <taxon>Dacrymycetales</taxon>
        <taxon>Dacrymycetaceae</taxon>
        <taxon>Calocera</taxon>
    </lineage>
</organism>
<keyword evidence="3" id="KW-1185">Reference proteome</keyword>
<dbReference type="AlphaFoldDB" id="A0A165HD07"/>